<protein>
    <recommendedName>
        <fullName evidence="4">Mucin 17-like protein</fullName>
    </recommendedName>
</protein>
<keyword evidence="3" id="KW-1185">Reference proteome</keyword>
<feature type="region of interest" description="Disordered" evidence="1">
    <location>
        <begin position="217"/>
        <end position="288"/>
    </location>
</feature>
<evidence type="ECO:0008006" key="4">
    <source>
        <dbReference type="Google" id="ProtNLM"/>
    </source>
</evidence>
<reference evidence="2 3" key="1">
    <citation type="submission" date="2021-01" db="EMBL/GenBank/DDBJ databases">
        <title>Whole genome shotgun sequence of Plantactinospora endophytica NBRC 110450.</title>
        <authorList>
            <person name="Komaki H."/>
            <person name="Tamura T."/>
        </authorList>
    </citation>
    <scope>NUCLEOTIDE SEQUENCE [LARGE SCALE GENOMIC DNA]</scope>
    <source>
        <strain evidence="2 3">NBRC 110450</strain>
    </source>
</reference>
<dbReference type="EMBL" id="BONW01000009">
    <property type="protein sequence ID" value="GIG87267.1"/>
    <property type="molecule type" value="Genomic_DNA"/>
</dbReference>
<name>A0ABQ4DXT5_9ACTN</name>
<proteinExistence type="predicted"/>
<gene>
    <name evidence="2" type="ORF">Pen02_22030</name>
</gene>
<feature type="region of interest" description="Disordered" evidence="1">
    <location>
        <begin position="130"/>
        <end position="150"/>
    </location>
</feature>
<accession>A0ABQ4DXT5</accession>
<evidence type="ECO:0000313" key="2">
    <source>
        <dbReference type="EMBL" id="GIG87267.1"/>
    </source>
</evidence>
<dbReference type="Proteomes" id="UP000646749">
    <property type="component" value="Unassembled WGS sequence"/>
</dbReference>
<sequence>MHRTVRNPTIPVRETGSPVVPAAGVSAVTGAVPDVQAGAATVVDGLPSAPTGIPAAVDRLPSAVGIVPQGVGVVPKVVVPDVVGAVPSVVRIVPSVVGTVPDVVGSVPDLIGAVPSVMGTVPDVVGTVPELVGEAPSGRDPDSPSPRVLARQPVDPAQAHVEAQPPVPLPDLAGDTESASVLTVLPGSPASLRQLPVGDADGAAGTRRPGAVRAIAGVTDSTAPSTPYSPVDTGPGTQQAGPPPSGSGPVATLPATAGWQPAARFRSISPHGDVEPTGRWPGVPALPG</sequence>
<comment type="caution">
    <text evidence="2">The sequence shown here is derived from an EMBL/GenBank/DDBJ whole genome shotgun (WGS) entry which is preliminary data.</text>
</comment>
<evidence type="ECO:0000313" key="3">
    <source>
        <dbReference type="Proteomes" id="UP000646749"/>
    </source>
</evidence>
<evidence type="ECO:0000256" key="1">
    <source>
        <dbReference type="SAM" id="MobiDB-lite"/>
    </source>
</evidence>
<feature type="compositionally biased region" description="Polar residues" evidence="1">
    <location>
        <begin position="219"/>
        <end position="228"/>
    </location>
</feature>
<organism evidence="2 3">
    <name type="scientific">Plantactinospora endophytica</name>
    <dbReference type="NCBI Taxonomy" id="673535"/>
    <lineage>
        <taxon>Bacteria</taxon>
        <taxon>Bacillati</taxon>
        <taxon>Actinomycetota</taxon>
        <taxon>Actinomycetes</taxon>
        <taxon>Micromonosporales</taxon>
        <taxon>Micromonosporaceae</taxon>
        <taxon>Plantactinospora</taxon>
    </lineage>
</organism>